<dbReference type="GO" id="GO:0003723">
    <property type="term" value="F:RNA binding"/>
    <property type="evidence" value="ECO:0007669"/>
    <property type="project" value="InterPro"/>
</dbReference>
<dbReference type="InterPro" id="IPR036430">
    <property type="entry name" value="RNase_T2-like_sf"/>
</dbReference>
<sequence length="215" mass="25525">MLKLIVLLFISSLVICSGAWDYFLFVQIWPGSWLVNGNITGYNFTNDYFNIHGIWPNDLNGSWPQFCNQSNNFNVTVLDPIYTNLTIYWTDFINPIRFWEHEYLKHMTCINQTDLYGDYKYFWYGLELRQQLDLFDSLSRANIMPTNAHSYLKSNVIDTIKKTFNTDVVITCTNNSIIEEIRFCMDKSFKLFNCPDNEFGQECKSKYLMYNLYNH</sequence>
<evidence type="ECO:0000313" key="3">
    <source>
        <dbReference type="Proteomes" id="UP001162001"/>
    </source>
</evidence>
<dbReference type="SUPFAM" id="SSF55895">
    <property type="entry name" value="Ribonuclease Rh-like"/>
    <property type="match status" value="1"/>
</dbReference>
<dbReference type="Proteomes" id="UP001162001">
    <property type="component" value="Segment"/>
</dbReference>
<gene>
    <name evidence="2" type="ORF">Fadolivirus_1_815</name>
</gene>
<evidence type="ECO:0000313" key="2">
    <source>
        <dbReference type="EMBL" id="QKF94273.1"/>
    </source>
</evidence>
<dbReference type="InterPro" id="IPR001568">
    <property type="entry name" value="RNase_T2-like"/>
</dbReference>
<evidence type="ECO:0000256" key="1">
    <source>
        <dbReference type="ARBA" id="ARBA00007469"/>
    </source>
</evidence>
<dbReference type="PANTHER" id="PTHR11240">
    <property type="entry name" value="RIBONUCLEASE T2"/>
    <property type="match status" value="1"/>
</dbReference>
<proteinExistence type="inferred from homology"/>
<name>A0A7D3UR27_9VIRU</name>
<keyword evidence="3" id="KW-1185">Reference proteome</keyword>
<dbReference type="Pfam" id="PF00445">
    <property type="entry name" value="Ribonuclease_T2"/>
    <property type="match status" value="1"/>
</dbReference>
<comment type="similarity">
    <text evidence="1">Belongs to the RNase T2 family.</text>
</comment>
<accession>A0A7D3UR27</accession>
<dbReference type="Gene3D" id="3.90.730.10">
    <property type="entry name" value="Ribonuclease T2-like"/>
    <property type="match status" value="1"/>
</dbReference>
<protein>
    <submittedName>
        <fullName evidence="2">Ribonuclease T2</fullName>
    </submittedName>
</protein>
<dbReference type="GO" id="GO:0033897">
    <property type="term" value="F:ribonuclease T2 activity"/>
    <property type="evidence" value="ECO:0007669"/>
    <property type="project" value="InterPro"/>
</dbReference>
<organism evidence="2 3">
    <name type="scientific">Fadolivirus FV1/VV64</name>
    <dbReference type="NCBI Taxonomy" id="3070911"/>
    <lineage>
        <taxon>Viruses</taxon>
        <taxon>Varidnaviria</taxon>
        <taxon>Bamfordvirae</taxon>
        <taxon>Nucleocytoviricota</taxon>
        <taxon>Megaviricetes</taxon>
        <taxon>Imitervirales</taxon>
        <taxon>Mimiviridae</taxon>
        <taxon>Klosneuvirinae</taxon>
        <taxon>Fadolivirus</taxon>
        <taxon>Fadolivirus algeromassiliense</taxon>
    </lineage>
</organism>
<dbReference type="GO" id="GO:0005576">
    <property type="term" value="C:extracellular region"/>
    <property type="evidence" value="ECO:0007669"/>
    <property type="project" value="TreeGrafter"/>
</dbReference>
<dbReference type="EMBL" id="MT418680">
    <property type="protein sequence ID" value="QKF94273.1"/>
    <property type="molecule type" value="Genomic_DNA"/>
</dbReference>
<dbReference type="GO" id="GO:0006401">
    <property type="term" value="P:RNA catabolic process"/>
    <property type="evidence" value="ECO:0007669"/>
    <property type="project" value="TreeGrafter"/>
</dbReference>
<reference evidence="2 3" key="1">
    <citation type="submission" date="2020-04" db="EMBL/GenBank/DDBJ databases">
        <title>Advantages and limits of metagenomic assembly and binning of a giant virus.</title>
        <authorList>
            <person name="Schulz F."/>
            <person name="Andreani J."/>
            <person name="Francis R."/>
            <person name="Boudjemaa H."/>
            <person name="Bou Khalil J.Y."/>
            <person name="Lee J."/>
            <person name="La Scola B."/>
            <person name="Woyke T."/>
        </authorList>
    </citation>
    <scope>NUCLEOTIDE SEQUENCE [LARGE SCALE GENOMIC DNA]</scope>
    <source>
        <strain evidence="2 3">FV1/VV64</strain>
    </source>
</reference>
<dbReference type="PANTHER" id="PTHR11240:SF22">
    <property type="entry name" value="RIBONUCLEASE T2"/>
    <property type="match status" value="1"/>
</dbReference>